<gene>
    <name evidence="1" type="ORF">J3U76_01115</name>
</gene>
<dbReference type="RefSeq" id="WP_208003822.1">
    <property type="nucleotide sequence ID" value="NZ_JAGDFX010000001.1"/>
</dbReference>
<sequence>MKPFSEFCQRYELNPDTEDAREQYAEYQRQLELFRNAAGLGNPSEPPSHSFVCVLGEVTVCKQSGGRFTVSNQNMGFFVQCRRDNFSIECWPMSAELREPAGAQAVISSGDGLRLVLPDLCYEDAARLAWFTGVNLTIDKE</sequence>
<keyword evidence="2" id="KW-1185">Reference proteome</keyword>
<evidence type="ECO:0000313" key="1">
    <source>
        <dbReference type="EMBL" id="MBO1518242.1"/>
    </source>
</evidence>
<comment type="caution">
    <text evidence="1">The sequence shown here is derived from an EMBL/GenBank/DDBJ whole genome shotgun (WGS) entry which is preliminary data.</text>
</comment>
<evidence type="ECO:0000313" key="2">
    <source>
        <dbReference type="Proteomes" id="UP000664882"/>
    </source>
</evidence>
<protein>
    <submittedName>
        <fullName evidence="1">Uncharacterized protein</fullName>
    </submittedName>
</protein>
<name>A0ABS3NCC2_9GAMM</name>
<reference evidence="1 2" key="1">
    <citation type="submission" date="2021-03" db="EMBL/GenBank/DDBJ databases">
        <title>Oceanisphaera sp. nov., isolated from the intestine.</title>
        <authorList>
            <person name="Zhao L.-H."/>
            <person name="Shi L.-F."/>
        </authorList>
    </citation>
    <scope>NUCLEOTIDE SEQUENCE [LARGE SCALE GENOMIC DNA]</scope>
    <source>
        <strain evidence="1 2">DM8</strain>
    </source>
</reference>
<proteinExistence type="predicted"/>
<organism evidence="1 2">
    <name type="scientific">Oceanisphaera pacifica</name>
    <dbReference type="NCBI Taxonomy" id="2818389"/>
    <lineage>
        <taxon>Bacteria</taxon>
        <taxon>Pseudomonadati</taxon>
        <taxon>Pseudomonadota</taxon>
        <taxon>Gammaproteobacteria</taxon>
        <taxon>Aeromonadales</taxon>
        <taxon>Aeromonadaceae</taxon>
        <taxon>Oceanisphaera</taxon>
    </lineage>
</organism>
<dbReference type="EMBL" id="JAGDFX010000001">
    <property type="protein sequence ID" value="MBO1518242.1"/>
    <property type="molecule type" value="Genomic_DNA"/>
</dbReference>
<dbReference type="Proteomes" id="UP000664882">
    <property type="component" value="Unassembled WGS sequence"/>
</dbReference>
<accession>A0ABS3NCC2</accession>